<feature type="region of interest" description="Disordered" evidence="3">
    <location>
        <begin position="359"/>
        <end position="690"/>
    </location>
</feature>
<evidence type="ECO:0000313" key="5">
    <source>
        <dbReference type="EMBL" id="EPX72163.1"/>
    </source>
</evidence>
<feature type="region of interest" description="Disordered" evidence="3">
    <location>
        <begin position="275"/>
        <end position="305"/>
    </location>
</feature>
<feature type="chain" id="PRO_5004554488" evidence="4">
    <location>
        <begin position="20"/>
        <end position="778"/>
    </location>
</feature>
<dbReference type="InterPro" id="IPR017853">
    <property type="entry name" value="GH"/>
</dbReference>
<organism evidence="5 6">
    <name type="scientific">Schizosaccharomyces octosporus (strain yFS286)</name>
    <name type="common">Fission yeast</name>
    <name type="synonym">Octosporomyces octosporus</name>
    <dbReference type="NCBI Taxonomy" id="483514"/>
    <lineage>
        <taxon>Eukaryota</taxon>
        <taxon>Fungi</taxon>
        <taxon>Dikarya</taxon>
        <taxon>Ascomycota</taxon>
        <taxon>Taphrinomycotina</taxon>
        <taxon>Schizosaccharomycetes</taxon>
        <taxon>Schizosaccharomycetales</taxon>
        <taxon>Schizosaccharomycetaceae</taxon>
        <taxon>Schizosaccharomyces</taxon>
    </lineage>
</organism>
<dbReference type="Proteomes" id="UP000016088">
    <property type="component" value="Unassembled WGS sequence"/>
</dbReference>
<proteinExistence type="predicted"/>
<feature type="compositionally biased region" description="Polar residues" evidence="3">
    <location>
        <begin position="275"/>
        <end position="303"/>
    </location>
</feature>
<sequence length="778" mass="81720">MYFVYSLLVLAVLSQVSRALNVSDRSSVVNYWSFDLSSDVGYGDQKRLANYCESSKNDIVVLSSVIDFNTSGWPIHDFSKLCSDGEKSNDADLKHCPQMEMDIQTCQKNGIKVLLSIGGLIDNSTLDDEEDGPKIASQLWNVFGGGEDVYRPFGKAVVDGFNLEVSEGNNATNTASAKQFFQIFASNPDHKYHLSTATPIARFNENMPMNGTAKSYFAFLSSHAINSSIGVGNENHNSTSSSLNVNKNAQSNSTVAIQSTSASIITHYTSSMITSDNSHTTVPTTSSAPSLLKSTLPSVNPSPISEARRGIMTESFDIFNTFTHKVPFQTLSSYTYLSTFDSDSIVAFTSHYTIGDQNTAPNAGLGNPSSSTPIPTSTSMSSTFTPTASSSPSTKRPSQVPSSSSSSLPGSSWSTMNPSSSSSATPYNPWSSAEPSSSSSRSPVSSWSTMNPSSSSSATPYNPWSSAEPSSSSSRSPVSSWSTMNPSSSSSATPYNPWSSAEPSPSSSSSPGSSWSTMNPSSSSSATPYNPWSSPMPSPSSSSSPVSSWTTMNPSSSSSATPSSSWSSPMPSSSSSRSPISSWSTMNPSSSSYATPSSFWSSPMPSPSSSSSPISSWTTMNPSSSSSATPSSSWSSPMPSSSSSNSPVSSWSTMNPSSSSSATPSNSWSSAVPSSSPVQSSSSASSTSSFSSNTYTSMPIATSNSVNSNVDSAGLWYLTAFSTFRVPDGFAWSNINGFSVLMPTGGDFNKRNVNTRATASPLPSATWSTIITQASAPY</sequence>
<evidence type="ECO:0000256" key="4">
    <source>
        <dbReference type="SAM" id="SignalP"/>
    </source>
</evidence>
<gene>
    <name evidence="5" type="ORF">SOCG_04856</name>
</gene>
<protein>
    <submittedName>
        <fullName evidence="5">Chitinase</fullName>
    </submittedName>
</protein>
<dbReference type="EMBL" id="KE503207">
    <property type="protein sequence ID" value="EPX72163.1"/>
    <property type="molecule type" value="Genomic_DNA"/>
</dbReference>
<dbReference type="PANTHER" id="PTHR45708">
    <property type="entry name" value="ENDOCHITINASE"/>
    <property type="match status" value="1"/>
</dbReference>
<dbReference type="eggNOG" id="KOG4701">
    <property type="taxonomic scope" value="Eukaryota"/>
</dbReference>
<feature type="compositionally biased region" description="Low complexity" evidence="3">
    <location>
        <begin position="368"/>
        <end position="690"/>
    </location>
</feature>
<dbReference type="OMA" id="NGPYIAM"/>
<dbReference type="PANTHER" id="PTHR45708:SF49">
    <property type="entry name" value="ENDOCHITINASE"/>
    <property type="match status" value="1"/>
</dbReference>
<dbReference type="InterPro" id="IPR050542">
    <property type="entry name" value="Glycosyl_Hydrlase18_Chitinase"/>
</dbReference>
<dbReference type="GO" id="GO:0005576">
    <property type="term" value="C:extracellular region"/>
    <property type="evidence" value="ECO:0007669"/>
    <property type="project" value="TreeGrafter"/>
</dbReference>
<evidence type="ECO:0000256" key="1">
    <source>
        <dbReference type="ARBA" id="ARBA00022801"/>
    </source>
</evidence>
<accession>S9PXH5</accession>
<dbReference type="RefSeq" id="XP_013019457.1">
    <property type="nucleotide sequence ID" value="XM_013164003.1"/>
</dbReference>
<feature type="signal peptide" evidence="4">
    <location>
        <begin position="1"/>
        <end position="19"/>
    </location>
</feature>
<dbReference type="SUPFAM" id="SSF51445">
    <property type="entry name" value="(Trans)glycosidases"/>
    <property type="match status" value="1"/>
</dbReference>
<dbReference type="OrthoDB" id="5428889at2759"/>
<evidence type="ECO:0000256" key="2">
    <source>
        <dbReference type="ARBA" id="ARBA00023295"/>
    </source>
</evidence>
<keyword evidence="6" id="KW-1185">Reference proteome</keyword>
<name>S9PXH5_SCHOY</name>
<keyword evidence="2" id="KW-0326">Glycosidase</keyword>
<dbReference type="Gene3D" id="3.20.20.80">
    <property type="entry name" value="Glycosidases"/>
    <property type="match status" value="1"/>
</dbReference>
<keyword evidence="4" id="KW-0732">Signal</keyword>
<dbReference type="GeneID" id="25033816"/>
<dbReference type="AlphaFoldDB" id="S9PXH5"/>
<dbReference type="VEuPathDB" id="FungiDB:SOCG_04856"/>
<dbReference type="GO" id="GO:0004568">
    <property type="term" value="F:chitinase activity"/>
    <property type="evidence" value="ECO:0007669"/>
    <property type="project" value="TreeGrafter"/>
</dbReference>
<dbReference type="HOGENOM" id="CLU_311496_0_0_1"/>
<evidence type="ECO:0000256" key="3">
    <source>
        <dbReference type="SAM" id="MobiDB-lite"/>
    </source>
</evidence>
<keyword evidence="1" id="KW-0378">Hydrolase</keyword>
<evidence type="ECO:0000313" key="6">
    <source>
        <dbReference type="Proteomes" id="UP000016088"/>
    </source>
</evidence>
<reference evidence="5 6" key="1">
    <citation type="journal article" date="2011" name="Science">
        <title>Comparative functional genomics of the fission yeasts.</title>
        <authorList>
            <person name="Rhind N."/>
            <person name="Chen Z."/>
            <person name="Yassour M."/>
            <person name="Thompson D.A."/>
            <person name="Haas B.J."/>
            <person name="Habib N."/>
            <person name="Wapinski I."/>
            <person name="Roy S."/>
            <person name="Lin M.F."/>
            <person name="Heiman D.I."/>
            <person name="Young S.K."/>
            <person name="Furuya K."/>
            <person name="Guo Y."/>
            <person name="Pidoux A."/>
            <person name="Chen H.M."/>
            <person name="Robbertse B."/>
            <person name="Goldberg J.M."/>
            <person name="Aoki K."/>
            <person name="Bayne E.H."/>
            <person name="Berlin A.M."/>
            <person name="Desjardins C.A."/>
            <person name="Dobbs E."/>
            <person name="Dukaj L."/>
            <person name="Fan L."/>
            <person name="FitzGerald M.G."/>
            <person name="French C."/>
            <person name="Gujja S."/>
            <person name="Hansen K."/>
            <person name="Keifenheim D."/>
            <person name="Levin J.Z."/>
            <person name="Mosher R.A."/>
            <person name="Mueller C.A."/>
            <person name="Pfiffner J."/>
            <person name="Priest M."/>
            <person name="Russ C."/>
            <person name="Smialowska A."/>
            <person name="Swoboda P."/>
            <person name="Sykes S.M."/>
            <person name="Vaughn M."/>
            <person name="Vengrova S."/>
            <person name="Yoder R."/>
            <person name="Zeng Q."/>
            <person name="Allshire R."/>
            <person name="Baulcombe D."/>
            <person name="Birren B.W."/>
            <person name="Brown W."/>
            <person name="Ekwall K."/>
            <person name="Kellis M."/>
            <person name="Leatherwood J."/>
            <person name="Levin H."/>
            <person name="Margalit H."/>
            <person name="Martienssen R."/>
            <person name="Nieduszynski C.A."/>
            <person name="Spatafora J.W."/>
            <person name="Friedman N."/>
            <person name="Dalgaard J.Z."/>
            <person name="Baumann P."/>
            <person name="Niki H."/>
            <person name="Regev A."/>
            <person name="Nusbaum C."/>
        </authorList>
    </citation>
    <scope>NUCLEOTIDE SEQUENCE [LARGE SCALE GENOMIC DNA]</scope>
    <source>
        <strain evidence="6">yFS286</strain>
    </source>
</reference>